<evidence type="ECO:0000256" key="2">
    <source>
        <dbReference type="ARBA" id="ARBA00022448"/>
    </source>
</evidence>
<dbReference type="GO" id="GO:0005524">
    <property type="term" value="F:ATP binding"/>
    <property type="evidence" value="ECO:0007669"/>
    <property type="project" value="UniProtKB-KW"/>
</dbReference>
<sequence length="259" mass="28945">MPLAKKLTPKEKILSVQNLSVHFRKHKILNNINLDIFRGEIVGIIGPSGVGKSMLMRAILGIIPLISGDIQYFIKDSIVPHSNNNILLGTKLGVLFQHSALFSSMTVKENIEIPIREHFNLPDYLINDIVHTKISMVGLPSEVTHFFPFQLSGGMAKRVSLARSLAIDPDLIFLDEPTSGLDPIGAAEFDNLITKLHSSLELTVYMITHDLHSLISTCTRVIVMDKTGIRKEGTVSEILSSDDPWTRSYFSRFTREPNR</sequence>
<dbReference type="PROSITE" id="PS00211">
    <property type="entry name" value="ABC_TRANSPORTER_1"/>
    <property type="match status" value="1"/>
</dbReference>
<dbReference type="EMBL" id="SEOL01000005">
    <property type="protein sequence ID" value="MBL0849093.1"/>
    <property type="molecule type" value="Genomic_DNA"/>
</dbReference>
<dbReference type="Proteomes" id="UP000736856">
    <property type="component" value="Unassembled WGS sequence"/>
</dbReference>
<evidence type="ECO:0000313" key="7">
    <source>
        <dbReference type="Proteomes" id="UP000736856"/>
    </source>
</evidence>
<evidence type="ECO:0000313" key="6">
    <source>
        <dbReference type="EMBL" id="MBL0849093.1"/>
    </source>
</evidence>
<dbReference type="Gene3D" id="3.40.50.300">
    <property type="entry name" value="P-loop containing nucleotide triphosphate hydrolases"/>
    <property type="match status" value="1"/>
</dbReference>
<dbReference type="InterPro" id="IPR003439">
    <property type="entry name" value="ABC_transporter-like_ATP-bd"/>
</dbReference>
<comment type="similarity">
    <text evidence="1">Belongs to the ABC transporter superfamily.</text>
</comment>
<dbReference type="GO" id="GO:0016887">
    <property type="term" value="F:ATP hydrolysis activity"/>
    <property type="evidence" value="ECO:0007669"/>
    <property type="project" value="InterPro"/>
</dbReference>
<dbReference type="Pfam" id="PF00005">
    <property type="entry name" value="ABC_tran"/>
    <property type="match status" value="1"/>
</dbReference>
<keyword evidence="3" id="KW-0547">Nucleotide-binding</keyword>
<evidence type="ECO:0000259" key="5">
    <source>
        <dbReference type="PROSITE" id="PS50893"/>
    </source>
</evidence>
<evidence type="ECO:0000256" key="4">
    <source>
        <dbReference type="ARBA" id="ARBA00022840"/>
    </source>
</evidence>
<evidence type="ECO:0000256" key="1">
    <source>
        <dbReference type="ARBA" id="ARBA00005417"/>
    </source>
</evidence>
<dbReference type="PROSITE" id="PS50893">
    <property type="entry name" value="ABC_TRANSPORTER_2"/>
    <property type="match status" value="1"/>
</dbReference>
<dbReference type="SMART" id="SM00382">
    <property type="entry name" value="AAA"/>
    <property type="match status" value="1"/>
</dbReference>
<dbReference type="InterPro" id="IPR003593">
    <property type="entry name" value="AAA+_ATPase"/>
</dbReference>
<dbReference type="InterPro" id="IPR027417">
    <property type="entry name" value="P-loop_NTPase"/>
</dbReference>
<dbReference type="PANTHER" id="PTHR43023">
    <property type="entry name" value="PROTEIN TRIGALACTOSYLDIACYLGLYCEROL 3, CHLOROPLASTIC"/>
    <property type="match status" value="1"/>
</dbReference>
<name>A0A937ACQ2_9HYPH</name>
<comment type="caution">
    <text evidence="6">The sequence shown here is derived from an EMBL/GenBank/DDBJ whole genome shotgun (WGS) entry which is preliminary data.</text>
</comment>
<protein>
    <submittedName>
        <fullName evidence="6">ATP-binding cassette domain-containing protein</fullName>
    </submittedName>
</protein>
<organism evidence="6 7">
    <name type="scientific">Candidatus Liberibacter ctenarytainae</name>
    <dbReference type="NCBI Taxonomy" id="2020335"/>
    <lineage>
        <taxon>Bacteria</taxon>
        <taxon>Pseudomonadati</taxon>
        <taxon>Pseudomonadota</taxon>
        <taxon>Alphaproteobacteria</taxon>
        <taxon>Hyphomicrobiales</taxon>
        <taxon>Rhizobiaceae</taxon>
        <taxon>Liberibacter</taxon>
    </lineage>
</organism>
<keyword evidence="4 6" id="KW-0067">ATP-binding</keyword>
<evidence type="ECO:0000256" key="3">
    <source>
        <dbReference type="ARBA" id="ARBA00022741"/>
    </source>
</evidence>
<dbReference type="PANTHER" id="PTHR43023:SF3">
    <property type="entry name" value="PROTEIN TRIGALACTOSYLDIACYLGLYCEROL 3, CHLOROPLASTIC"/>
    <property type="match status" value="1"/>
</dbReference>
<proteinExistence type="inferred from homology"/>
<accession>A0A937ACQ2</accession>
<dbReference type="SUPFAM" id="SSF52540">
    <property type="entry name" value="P-loop containing nucleoside triphosphate hydrolases"/>
    <property type="match status" value="1"/>
</dbReference>
<gene>
    <name evidence="6" type="ORF">EU981_03310</name>
</gene>
<dbReference type="AlphaFoldDB" id="A0A937ACQ2"/>
<reference evidence="6" key="1">
    <citation type="submission" date="2019-02" db="EMBL/GenBank/DDBJ databases">
        <title>A novel Candidatus Liberibacter species associated with the New Zealand native fuchsia psyllid, Ctenarytaina fuchsiae.</title>
        <authorList>
            <person name="Thompson S.M."/>
            <person name="Jorgensen N."/>
            <person name="David C."/>
            <person name="Bulman S.R."/>
            <person name="Smith G.R."/>
        </authorList>
    </citation>
    <scope>NUCLEOTIDE SEQUENCE</scope>
    <source>
        <strain evidence="6">Oxford</strain>
    </source>
</reference>
<feature type="domain" description="ABC transporter" evidence="5">
    <location>
        <begin position="14"/>
        <end position="251"/>
    </location>
</feature>
<dbReference type="InterPro" id="IPR017871">
    <property type="entry name" value="ABC_transporter-like_CS"/>
</dbReference>
<keyword evidence="2" id="KW-0813">Transport</keyword>